<evidence type="ECO:0000313" key="5">
    <source>
        <dbReference type="EMBL" id="EEW25830.1"/>
    </source>
</evidence>
<dbReference type="PRINTS" id="PR00033">
    <property type="entry name" value="HTHASNC"/>
</dbReference>
<dbReference type="InterPro" id="IPR019885">
    <property type="entry name" value="Tscrpt_reg_HTH_AsnC-type_CS"/>
</dbReference>
<dbReference type="EMBL" id="ACYY01000006">
    <property type="protein sequence ID" value="EEW25830.1"/>
    <property type="molecule type" value="Genomic_DNA"/>
</dbReference>
<dbReference type="InterPro" id="IPR036388">
    <property type="entry name" value="WH-like_DNA-bd_sf"/>
</dbReference>
<evidence type="ECO:0000256" key="2">
    <source>
        <dbReference type="ARBA" id="ARBA00023125"/>
    </source>
</evidence>
<dbReference type="Gene3D" id="1.10.10.10">
    <property type="entry name" value="Winged helix-like DNA-binding domain superfamily/Winged helix DNA-binding domain"/>
    <property type="match status" value="1"/>
</dbReference>
<dbReference type="GO" id="GO:0005829">
    <property type="term" value="C:cytosol"/>
    <property type="evidence" value="ECO:0007669"/>
    <property type="project" value="TreeGrafter"/>
</dbReference>
<dbReference type="InterPro" id="IPR000485">
    <property type="entry name" value="AsnC-type_HTH_dom"/>
</dbReference>
<dbReference type="InterPro" id="IPR019888">
    <property type="entry name" value="Tscrpt_reg_AsnC-like"/>
</dbReference>
<sequence length="151" mass="16128">MDIDDTDREIIGLLAQNARQALADVALRVGLSTSAVNDRVRRLVAQGAIRRFTLDADADALGLPVLAIVWVALRQDGEAAFTEFATAHPGITECHHVTGPWSYLIHLRCGALAGVEAFLAEMKAAGFLERSETMLALSTLRRAPLVPGGAP</sequence>
<accession>C8RZN3</accession>
<dbReference type="SUPFAM" id="SSF46785">
    <property type="entry name" value="Winged helix' DNA-binding domain"/>
    <property type="match status" value="1"/>
</dbReference>
<name>C8RZN3_9RHOB</name>
<evidence type="ECO:0000256" key="3">
    <source>
        <dbReference type="ARBA" id="ARBA00023163"/>
    </source>
</evidence>
<feature type="domain" description="HTH asnC-type" evidence="4">
    <location>
        <begin position="3"/>
        <end position="64"/>
    </location>
</feature>
<reference evidence="5 6" key="1">
    <citation type="submission" date="2009-08" db="EMBL/GenBank/DDBJ databases">
        <title>The draft genome of Rhodobacter sp. SW2.</title>
        <authorList>
            <consortium name="US DOE Joint Genome Institute (JGI-PGF)"/>
            <person name="Lucas S."/>
            <person name="Copeland A."/>
            <person name="Lapidus A."/>
            <person name="Glavina del Rio T."/>
            <person name="Tice H."/>
            <person name="Bruce D."/>
            <person name="Goodwin L."/>
            <person name="Pitluck S."/>
            <person name="Larimer F."/>
            <person name="Land M.L."/>
            <person name="Hauser L."/>
            <person name="Emerson D."/>
        </authorList>
    </citation>
    <scope>NUCLEOTIDE SEQUENCE [LARGE SCALE GENOMIC DNA]</scope>
    <source>
        <strain evidence="5 6">SW2</strain>
    </source>
</reference>
<organism evidence="5 6">
    <name type="scientific">Rhodobacter ferrooxidans</name>
    <dbReference type="NCBI Taxonomy" id="371731"/>
    <lineage>
        <taxon>Bacteria</taxon>
        <taxon>Pseudomonadati</taxon>
        <taxon>Pseudomonadota</taxon>
        <taxon>Alphaproteobacteria</taxon>
        <taxon>Rhodobacterales</taxon>
        <taxon>Rhodobacter group</taxon>
        <taxon>Rhodobacter</taxon>
    </lineage>
</organism>
<dbReference type="Gene3D" id="3.30.70.920">
    <property type="match status" value="1"/>
</dbReference>
<dbReference type="GO" id="GO:0043565">
    <property type="term" value="F:sequence-specific DNA binding"/>
    <property type="evidence" value="ECO:0007669"/>
    <property type="project" value="InterPro"/>
</dbReference>
<comment type="caution">
    <text evidence="5">The sequence shown here is derived from an EMBL/GenBank/DDBJ whole genome shotgun (WGS) entry which is preliminary data.</text>
</comment>
<dbReference type="PROSITE" id="PS50956">
    <property type="entry name" value="HTH_ASNC_2"/>
    <property type="match status" value="1"/>
</dbReference>
<dbReference type="Pfam" id="PF01037">
    <property type="entry name" value="AsnC_trans_reg"/>
    <property type="match status" value="1"/>
</dbReference>
<proteinExistence type="predicted"/>
<dbReference type="InterPro" id="IPR019887">
    <property type="entry name" value="Tscrpt_reg_AsnC/Lrp_C"/>
</dbReference>
<evidence type="ECO:0000256" key="1">
    <source>
        <dbReference type="ARBA" id="ARBA00023015"/>
    </source>
</evidence>
<dbReference type="InterPro" id="IPR011008">
    <property type="entry name" value="Dimeric_a/b-barrel"/>
</dbReference>
<keyword evidence="3" id="KW-0804">Transcription</keyword>
<dbReference type="SUPFAM" id="SSF54909">
    <property type="entry name" value="Dimeric alpha+beta barrel"/>
    <property type="match status" value="1"/>
</dbReference>
<dbReference type="eggNOG" id="COG1522">
    <property type="taxonomic scope" value="Bacteria"/>
</dbReference>
<dbReference type="STRING" id="371731.Rsw2DRAFT_1261"/>
<dbReference type="PANTHER" id="PTHR30154">
    <property type="entry name" value="LEUCINE-RESPONSIVE REGULATORY PROTEIN"/>
    <property type="match status" value="1"/>
</dbReference>
<dbReference type="PROSITE" id="PS00519">
    <property type="entry name" value="HTH_ASNC_1"/>
    <property type="match status" value="1"/>
</dbReference>
<dbReference type="Pfam" id="PF13412">
    <property type="entry name" value="HTH_24"/>
    <property type="match status" value="1"/>
</dbReference>
<keyword evidence="2" id="KW-0238">DNA-binding</keyword>
<dbReference type="AlphaFoldDB" id="C8RZN3"/>
<dbReference type="SMART" id="SM00344">
    <property type="entry name" value="HTH_ASNC"/>
    <property type="match status" value="1"/>
</dbReference>
<dbReference type="PANTHER" id="PTHR30154:SF53">
    <property type="entry name" value="HTH-TYPE TRANSCRIPTIONAL REGULATOR LRPC"/>
    <property type="match status" value="1"/>
</dbReference>
<dbReference type="InterPro" id="IPR036390">
    <property type="entry name" value="WH_DNA-bd_sf"/>
</dbReference>
<keyword evidence="6" id="KW-1185">Reference proteome</keyword>
<protein>
    <submittedName>
        <fullName evidence="5">Transcriptional regulator, AsnC family</fullName>
    </submittedName>
</protein>
<dbReference type="RefSeq" id="WP_008029168.1">
    <property type="nucleotide sequence ID" value="NZ_ACYY01000006.1"/>
</dbReference>
<keyword evidence="1" id="KW-0805">Transcription regulation</keyword>
<gene>
    <name evidence="5" type="ORF">Rsw2DRAFT_1261</name>
</gene>
<evidence type="ECO:0000313" key="6">
    <source>
        <dbReference type="Proteomes" id="UP000010121"/>
    </source>
</evidence>
<dbReference type="Proteomes" id="UP000010121">
    <property type="component" value="Unassembled WGS sequence"/>
</dbReference>
<dbReference type="GO" id="GO:0043200">
    <property type="term" value="P:response to amino acid"/>
    <property type="evidence" value="ECO:0007669"/>
    <property type="project" value="TreeGrafter"/>
</dbReference>
<evidence type="ECO:0000259" key="4">
    <source>
        <dbReference type="PROSITE" id="PS50956"/>
    </source>
</evidence>